<dbReference type="Proteomes" id="UP000019484">
    <property type="component" value="Unassembled WGS sequence"/>
</dbReference>
<proteinExistence type="inferred from homology"/>
<name>W9YFD6_9EURO</name>
<keyword evidence="2" id="KW-0521">NADP</keyword>
<dbReference type="Gene3D" id="3.40.50.720">
    <property type="entry name" value="NAD(P)-binding Rossmann-like Domain"/>
    <property type="match status" value="1"/>
</dbReference>
<evidence type="ECO:0000256" key="1">
    <source>
        <dbReference type="ARBA" id="ARBA00006484"/>
    </source>
</evidence>
<dbReference type="SUPFAM" id="SSF51735">
    <property type="entry name" value="NAD(P)-binding Rossmann-fold domains"/>
    <property type="match status" value="1"/>
</dbReference>
<comment type="caution">
    <text evidence="4">The sequence shown here is derived from an EMBL/GenBank/DDBJ whole genome shotgun (WGS) entry which is preliminary data.</text>
</comment>
<sequence>METVKTAIAENLGGVSHKLANQEDQFDINKDVPDLSGKVALITGGSEGIGYATAYTLLKANLSKIFIVSMKEDVKDNAVEEIRQNLGAEYADKVVWLQCDLSDWPAVTEVAKQVRDQTDRLDILCLNAARGIMTYQLTDYGLDRHMAINHFGHVTLTSHLLPLLKKTGDKGTVRIQVQSSRSHADTPKDVKFESLDELNTDLGANAQYARSKLAVLLYTRYLDAHLHKEHPNILINATHPGFVQTRQSMKDIKEPYPIVGQVMPLAVSYIMKDIWMGCVSTVYAATAATKSGQYICPPAIAEPGSELAQNSELGEQLMRLTREIVKEKFGVQSVDKGCPLKDY</sequence>
<dbReference type="PRINTS" id="PR00081">
    <property type="entry name" value="GDHRDH"/>
</dbReference>
<evidence type="ECO:0000313" key="4">
    <source>
        <dbReference type="EMBL" id="EXJ91268.1"/>
    </source>
</evidence>
<dbReference type="InterPro" id="IPR036291">
    <property type="entry name" value="NAD(P)-bd_dom_sf"/>
</dbReference>
<dbReference type="eggNOG" id="KOG1208">
    <property type="taxonomic scope" value="Eukaryota"/>
</dbReference>
<dbReference type="AlphaFoldDB" id="W9YFD6"/>
<evidence type="ECO:0000256" key="2">
    <source>
        <dbReference type="ARBA" id="ARBA00022857"/>
    </source>
</evidence>
<dbReference type="STRING" id="1182541.W9YFD6"/>
<accession>W9YFD6</accession>
<dbReference type="RefSeq" id="XP_007723462.1">
    <property type="nucleotide sequence ID" value="XM_007725272.1"/>
</dbReference>
<dbReference type="InterPro" id="IPR002347">
    <property type="entry name" value="SDR_fam"/>
</dbReference>
<dbReference type="HOGENOM" id="CLU_010194_44_6_1"/>
<protein>
    <recommendedName>
        <fullName evidence="6">Retinol dehydrogenase 12</fullName>
    </recommendedName>
</protein>
<dbReference type="PANTHER" id="PTHR24320">
    <property type="entry name" value="RETINOL DEHYDROGENASE"/>
    <property type="match status" value="1"/>
</dbReference>
<evidence type="ECO:0000313" key="5">
    <source>
        <dbReference type="Proteomes" id="UP000019484"/>
    </source>
</evidence>
<evidence type="ECO:0000256" key="3">
    <source>
        <dbReference type="ARBA" id="ARBA00023002"/>
    </source>
</evidence>
<comment type="similarity">
    <text evidence="1">Belongs to the short-chain dehydrogenases/reductases (SDR) family.</text>
</comment>
<dbReference type="Pfam" id="PF00106">
    <property type="entry name" value="adh_short"/>
    <property type="match status" value="1"/>
</dbReference>
<organism evidence="4 5">
    <name type="scientific">Capronia coronata CBS 617.96</name>
    <dbReference type="NCBI Taxonomy" id="1182541"/>
    <lineage>
        <taxon>Eukaryota</taxon>
        <taxon>Fungi</taxon>
        <taxon>Dikarya</taxon>
        <taxon>Ascomycota</taxon>
        <taxon>Pezizomycotina</taxon>
        <taxon>Eurotiomycetes</taxon>
        <taxon>Chaetothyriomycetidae</taxon>
        <taxon>Chaetothyriales</taxon>
        <taxon>Herpotrichiellaceae</taxon>
        <taxon>Capronia</taxon>
    </lineage>
</organism>
<dbReference type="GO" id="GO:0016491">
    <property type="term" value="F:oxidoreductase activity"/>
    <property type="evidence" value="ECO:0007669"/>
    <property type="project" value="UniProtKB-KW"/>
</dbReference>
<reference evidence="4 5" key="1">
    <citation type="submission" date="2013-03" db="EMBL/GenBank/DDBJ databases">
        <title>The Genome Sequence of Capronia coronata CBS 617.96.</title>
        <authorList>
            <consortium name="The Broad Institute Genomics Platform"/>
            <person name="Cuomo C."/>
            <person name="de Hoog S."/>
            <person name="Gorbushina A."/>
            <person name="Walker B."/>
            <person name="Young S.K."/>
            <person name="Zeng Q."/>
            <person name="Gargeya S."/>
            <person name="Fitzgerald M."/>
            <person name="Haas B."/>
            <person name="Abouelleil A."/>
            <person name="Allen A.W."/>
            <person name="Alvarado L."/>
            <person name="Arachchi H.M."/>
            <person name="Berlin A.M."/>
            <person name="Chapman S.B."/>
            <person name="Gainer-Dewar J."/>
            <person name="Goldberg J."/>
            <person name="Griggs A."/>
            <person name="Gujja S."/>
            <person name="Hansen M."/>
            <person name="Howarth C."/>
            <person name="Imamovic A."/>
            <person name="Ireland A."/>
            <person name="Larimer J."/>
            <person name="McCowan C."/>
            <person name="Murphy C."/>
            <person name="Pearson M."/>
            <person name="Poon T.W."/>
            <person name="Priest M."/>
            <person name="Roberts A."/>
            <person name="Saif S."/>
            <person name="Shea T."/>
            <person name="Sisk P."/>
            <person name="Sykes S."/>
            <person name="Wortman J."/>
            <person name="Nusbaum C."/>
            <person name="Birren B."/>
        </authorList>
    </citation>
    <scope>NUCLEOTIDE SEQUENCE [LARGE SCALE GENOMIC DNA]</scope>
    <source>
        <strain evidence="4 5">CBS 617.96</strain>
    </source>
</reference>
<dbReference type="GeneID" id="19159261"/>
<evidence type="ECO:0008006" key="6">
    <source>
        <dbReference type="Google" id="ProtNLM"/>
    </source>
</evidence>
<dbReference type="EMBL" id="AMWN01000003">
    <property type="protein sequence ID" value="EXJ91268.1"/>
    <property type="molecule type" value="Genomic_DNA"/>
</dbReference>
<dbReference type="PANTHER" id="PTHR24320:SF33">
    <property type="entry name" value="OXIDOREDUCTASE BLI-4, MITOCHONDRIAL-RELATED"/>
    <property type="match status" value="1"/>
</dbReference>
<gene>
    <name evidence="4" type="ORF">A1O1_04378</name>
</gene>
<keyword evidence="3" id="KW-0560">Oxidoreductase</keyword>
<dbReference type="OrthoDB" id="191139at2759"/>
<keyword evidence="5" id="KW-1185">Reference proteome</keyword>